<reference evidence="2 3" key="1">
    <citation type="journal article" date="2022" name="G3 (Bethesda)">
        <title>Enemy or ally: a genomic approach to elucidate the lifestyle of Phyllosticta citrichinaensis.</title>
        <authorList>
            <person name="Buijs V.A."/>
            <person name="Groenewald J.Z."/>
            <person name="Haridas S."/>
            <person name="LaButti K.M."/>
            <person name="Lipzen A."/>
            <person name="Martin F.M."/>
            <person name="Barry K."/>
            <person name="Grigoriev I.V."/>
            <person name="Crous P.W."/>
            <person name="Seidl M.F."/>
        </authorList>
    </citation>
    <scope>NUCLEOTIDE SEQUENCE [LARGE SCALE GENOMIC DNA]</scope>
    <source>
        <strain evidence="2 3">CBS 129764</strain>
    </source>
</reference>
<feature type="region of interest" description="Disordered" evidence="1">
    <location>
        <begin position="259"/>
        <end position="295"/>
    </location>
</feature>
<feature type="compositionally biased region" description="Polar residues" evidence="1">
    <location>
        <begin position="194"/>
        <end position="206"/>
    </location>
</feature>
<evidence type="ECO:0000313" key="2">
    <source>
        <dbReference type="EMBL" id="KAK8170242.1"/>
    </source>
</evidence>
<keyword evidence="3" id="KW-1185">Reference proteome</keyword>
<feature type="region of interest" description="Disordered" evidence="1">
    <location>
        <begin position="189"/>
        <end position="215"/>
    </location>
</feature>
<proteinExistence type="predicted"/>
<organism evidence="2 3">
    <name type="scientific">Phyllosticta citrichinensis</name>
    <dbReference type="NCBI Taxonomy" id="1130410"/>
    <lineage>
        <taxon>Eukaryota</taxon>
        <taxon>Fungi</taxon>
        <taxon>Dikarya</taxon>
        <taxon>Ascomycota</taxon>
        <taxon>Pezizomycotina</taxon>
        <taxon>Dothideomycetes</taxon>
        <taxon>Dothideomycetes incertae sedis</taxon>
        <taxon>Botryosphaeriales</taxon>
        <taxon>Phyllostictaceae</taxon>
        <taxon>Phyllosticta</taxon>
    </lineage>
</organism>
<gene>
    <name evidence="2" type="ORF">IWX90DRAFT_203536</name>
</gene>
<evidence type="ECO:0000313" key="3">
    <source>
        <dbReference type="Proteomes" id="UP001456524"/>
    </source>
</evidence>
<name>A0ABR1XXT1_9PEZI</name>
<evidence type="ECO:0000256" key="1">
    <source>
        <dbReference type="SAM" id="MobiDB-lite"/>
    </source>
</evidence>
<accession>A0ABR1XXT1</accession>
<dbReference type="EMBL" id="JBBWUH010000004">
    <property type="protein sequence ID" value="KAK8170242.1"/>
    <property type="molecule type" value="Genomic_DNA"/>
</dbReference>
<comment type="caution">
    <text evidence="2">The sequence shown here is derived from an EMBL/GenBank/DDBJ whole genome shotgun (WGS) entry which is preliminary data.</text>
</comment>
<sequence>MERLLNSVTSQPPLASPRTFFDRDAALDFLVESVRARVKLPSLDKRTEQWWATLCQTALDTLKTQGHIDFPTRREKKASRAVKKAASGHECSPEDTKWVEAYKSGWNEGHQRGRSEGYQAGRADAYAEAMQQLLQKRPVHGQYEQGTGHARVAAVPFPSQQISNGSLSSRQSTGAKIFNDLANTNLHRSPAVDSLSTHKGSMSPLSPQRRLEPPYPNHAVIQSATGFTPISSGQASFGHPSPTRFVQTPRGLSILASGAAQGAFEQPDSTSRKRAWTEVDGNAQASQGMQKRFLR</sequence>
<protein>
    <submittedName>
        <fullName evidence="2">Uncharacterized protein</fullName>
    </submittedName>
</protein>
<dbReference type="Proteomes" id="UP001456524">
    <property type="component" value="Unassembled WGS sequence"/>
</dbReference>